<dbReference type="InterPro" id="IPR020846">
    <property type="entry name" value="MFS_dom"/>
</dbReference>
<dbReference type="EMBL" id="FOSC01000009">
    <property type="protein sequence ID" value="SFK04276.1"/>
    <property type="molecule type" value="Genomic_DNA"/>
</dbReference>
<feature type="transmembrane region" description="Helical" evidence="4">
    <location>
        <begin position="136"/>
        <end position="157"/>
    </location>
</feature>
<dbReference type="InterPro" id="IPR050327">
    <property type="entry name" value="Proton-linked_MCT"/>
</dbReference>
<feature type="transmembrane region" description="Helical" evidence="4">
    <location>
        <begin position="376"/>
        <end position="394"/>
    </location>
</feature>
<keyword evidence="7" id="KW-1185">Reference proteome</keyword>
<dbReference type="OrthoDB" id="146345at2"/>
<accession>A0A1I3WCY2</accession>
<dbReference type="InterPro" id="IPR011701">
    <property type="entry name" value="MFS"/>
</dbReference>
<feature type="transmembrane region" description="Helical" evidence="4">
    <location>
        <begin position="254"/>
        <end position="282"/>
    </location>
</feature>
<keyword evidence="3 4" id="KW-0472">Membrane</keyword>
<feature type="domain" description="Major facilitator superfamily (MFS) profile" evidence="5">
    <location>
        <begin position="8"/>
        <end position="399"/>
    </location>
</feature>
<dbReference type="Pfam" id="PF07690">
    <property type="entry name" value="MFS_1"/>
    <property type="match status" value="1"/>
</dbReference>
<evidence type="ECO:0000256" key="1">
    <source>
        <dbReference type="ARBA" id="ARBA00022692"/>
    </source>
</evidence>
<feature type="transmembrane region" description="Helical" evidence="4">
    <location>
        <begin position="342"/>
        <end position="364"/>
    </location>
</feature>
<organism evidence="6 7">
    <name type="scientific">Marinobacter persicus</name>
    <dbReference type="NCBI Taxonomy" id="930118"/>
    <lineage>
        <taxon>Bacteria</taxon>
        <taxon>Pseudomonadati</taxon>
        <taxon>Pseudomonadota</taxon>
        <taxon>Gammaproteobacteria</taxon>
        <taxon>Pseudomonadales</taxon>
        <taxon>Marinobacteraceae</taxon>
        <taxon>Marinobacter</taxon>
    </lineage>
</organism>
<dbReference type="PANTHER" id="PTHR11360">
    <property type="entry name" value="MONOCARBOXYLATE TRANSPORTER"/>
    <property type="match status" value="1"/>
</dbReference>
<feature type="transmembrane region" description="Helical" evidence="4">
    <location>
        <begin position="163"/>
        <end position="184"/>
    </location>
</feature>
<dbReference type="Gene3D" id="1.20.1250.20">
    <property type="entry name" value="MFS general substrate transporter like domains"/>
    <property type="match status" value="2"/>
</dbReference>
<evidence type="ECO:0000256" key="4">
    <source>
        <dbReference type="SAM" id="Phobius"/>
    </source>
</evidence>
<evidence type="ECO:0000313" key="7">
    <source>
        <dbReference type="Proteomes" id="UP000199445"/>
    </source>
</evidence>
<feature type="transmembrane region" description="Helical" evidence="4">
    <location>
        <begin position="294"/>
        <end position="322"/>
    </location>
</feature>
<evidence type="ECO:0000313" key="6">
    <source>
        <dbReference type="EMBL" id="SFK04276.1"/>
    </source>
</evidence>
<dbReference type="PANTHER" id="PTHR11360:SF284">
    <property type="entry name" value="EG:103B4.3 PROTEIN-RELATED"/>
    <property type="match status" value="1"/>
</dbReference>
<dbReference type="CDD" id="cd17355">
    <property type="entry name" value="MFS_YcxA_like"/>
    <property type="match status" value="1"/>
</dbReference>
<dbReference type="RefSeq" id="WP_091705516.1">
    <property type="nucleotide sequence ID" value="NZ_BMYN01000005.1"/>
</dbReference>
<dbReference type="GO" id="GO:0022857">
    <property type="term" value="F:transmembrane transporter activity"/>
    <property type="evidence" value="ECO:0007669"/>
    <property type="project" value="InterPro"/>
</dbReference>
<dbReference type="Proteomes" id="UP000199445">
    <property type="component" value="Unassembled WGS sequence"/>
</dbReference>
<proteinExistence type="predicted"/>
<name>A0A1I3WCY2_9GAMM</name>
<keyword evidence="2 4" id="KW-1133">Transmembrane helix</keyword>
<dbReference type="PROSITE" id="PS51257">
    <property type="entry name" value="PROKAR_LIPOPROTEIN"/>
    <property type="match status" value="1"/>
</dbReference>
<gene>
    <name evidence="6" type="ORF">SAMN05216429_10997</name>
</gene>
<dbReference type="PROSITE" id="PS50850">
    <property type="entry name" value="MFS"/>
    <property type="match status" value="1"/>
</dbReference>
<evidence type="ECO:0000256" key="3">
    <source>
        <dbReference type="ARBA" id="ARBA00023136"/>
    </source>
</evidence>
<feature type="transmembrane region" description="Helical" evidence="4">
    <location>
        <begin position="220"/>
        <end position="242"/>
    </location>
</feature>
<feature type="transmembrane region" description="Helical" evidence="4">
    <location>
        <begin position="102"/>
        <end position="124"/>
    </location>
</feature>
<evidence type="ECO:0000256" key="2">
    <source>
        <dbReference type="ARBA" id="ARBA00022989"/>
    </source>
</evidence>
<reference evidence="6 7" key="1">
    <citation type="submission" date="2016-10" db="EMBL/GenBank/DDBJ databases">
        <authorList>
            <person name="de Groot N.N."/>
        </authorList>
    </citation>
    <scope>NUCLEOTIDE SEQUENCE [LARGE SCALE GENOMIC DNA]</scope>
    <source>
        <strain evidence="6 7">IBRC-M 10445</strain>
    </source>
</reference>
<keyword evidence="1 4" id="KW-0812">Transmembrane</keyword>
<dbReference type="InterPro" id="IPR036259">
    <property type="entry name" value="MFS_trans_sf"/>
</dbReference>
<evidence type="ECO:0000259" key="5">
    <source>
        <dbReference type="PROSITE" id="PS50850"/>
    </source>
</evidence>
<protein>
    <submittedName>
        <fullName evidence="6">Predicted arabinose efflux permease, MFS family</fullName>
    </submittedName>
</protein>
<dbReference type="SUPFAM" id="SSF103473">
    <property type="entry name" value="MFS general substrate transporter"/>
    <property type="match status" value="1"/>
</dbReference>
<feature type="transmembrane region" description="Helical" evidence="4">
    <location>
        <begin position="77"/>
        <end position="96"/>
    </location>
</feature>
<sequence>MNRLPLSSIFLIISGCLLLMMSFGLRSSFGLFVEPIGEFNDWGRDILGLALAIQNLAWGVVAVVAGGLADRFGTTKVLVAGAALYAGGILMTVNVADVWSLNAGLGVLIGAGVAGTSFGIVLPAMARAVAPEQRQLVLGIGTAAASAGQFLLVPVIGHLVESLGWNAALQAMSVMAIAMAVLAMPLARRRGQGNDASSQQDQNEPSFSEIVGIARGHRPYWLLILGFFVCGFHVAFITVHLPPFLTEAGFSTSVAAWSISLIGLFNIAGSLLSGVLSGYFGLRNVLIAIYGARAVLITLFLVLPLTQLSVILFSCVMGLLWLATVPPTSGLVSSMFGTRYMATFYGVVYLGHQVGSFSGVWLGGSLYELAGNYNSVWWIAVVLSLLAMVLHWPISEERAGAMAVDQQ</sequence>
<dbReference type="AlphaFoldDB" id="A0A1I3WCY2"/>
<feature type="transmembrane region" description="Helical" evidence="4">
    <location>
        <begin position="46"/>
        <end position="65"/>
    </location>
</feature>